<gene>
    <name evidence="1" type="ORF">CGOC_LOCUS13294</name>
</gene>
<keyword evidence="2" id="KW-1185">Reference proteome</keyword>
<dbReference type="GO" id="GO:0032543">
    <property type="term" value="P:mitochondrial translation"/>
    <property type="evidence" value="ECO:0007669"/>
    <property type="project" value="InterPro"/>
</dbReference>
<sequence>MAERLVKVYESPANKVKMPALTAEGMFYNRYLLLFVERVSNMEEIEKKYKELVPRLVGVSRQLTLAMADKLKALSAEHREEYSKLIHRLVDIWIEFSRFTEERQRRLQLKFSPSSGTVEFKVCYIFQGFARHSAMYELFEDALREQDPYKAATCLEILSVSLPRNKLEPLVQRIQDR</sequence>
<dbReference type="OrthoDB" id="5834628at2759"/>
<accession>A0A3P7N314</accession>
<dbReference type="EMBL" id="UYRV01129937">
    <property type="protein sequence ID" value="VDN36734.1"/>
    <property type="molecule type" value="Genomic_DNA"/>
</dbReference>
<dbReference type="GO" id="GO:0019843">
    <property type="term" value="F:rRNA binding"/>
    <property type="evidence" value="ECO:0007669"/>
    <property type="project" value="InterPro"/>
</dbReference>
<evidence type="ECO:0000313" key="1">
    <source>
        <dbReference type="EMBL" id="VDN36734.1"/>
    </source>
</evidence>
<protein>
    <submittedName>
        <fullName evidence="1">Uncharacterized protein</fullName>
    </submittedName>
</protein>
<proteinExistence type="predicted"/>
<dbReference type="InterPro" id="IPR037387">
    <property type="entry name" value="PTCD3"/>
</dbReference>
<dbReference type="GO" id="GO:0043024">
    <property type="term" value="F:ribosomal small subunit binding"/>
    <property type="evidence" value="ECO:0007669"/>
    <property type="project" value="InterPro"/>
</dbReference>
<name>A0A3P7N314_CYLGO</name>
<reference evidence="1 2" key="1">
    <citation type="submission" date="2018-11" db="EMBL/GenBank/DDBJ databases">
        <authorList>
            <consortium name="Pathogen Informatics"/>
        </authorList>
    </citation>
    <scope>NUCLEOTIDE SEQUENCE [LARGE SCALE GENOMIC DNA]</scope>
</reference>
<dbReference type="GO" id="GO:0005739">
    <property type="term" value="C:mitochondrion"/>
    <property type="evidence" value="ECO:0007669"/>
    <property type="project" value="InterPro"/>
</dbReference>
<organism evidence="1 2">
    <name type="scientific">Cylicostephanus goldi</name>
    <name type="common">Nematode worm</name>
    <dbReference type="NCBI Taxonomy" id="71465"/>
    <lineage>
        <taxon>Eukaryota</taxon>
        <taxon>Metazoa</taxon>
        <taxon>Ecdysozoa</taxon>
        <taxon>Nematoda</taxon>
        <taxon>Chromadorea</taxon>
        <taxon>Rhabditida</taxon>
        <taxon>Rhabditina</taxon>
        <taxon>Rhabditomorpha</taxon>
        <taxon>Strongyloidea</taxon>
        <taxon>Strongylidae</taxon>
        <taxon>Cylicostephanus</taxon>
    </lineage>
</organism>
<dbReference type="Proteomes" id="UP000271889">
    <property type="component" value="Unassembled WGS sequence"/>
</dbReference>
<evidence type="ECO:0000313" key="2">
    <source>
        <dbReference type="Proteomes" id="UP000271889"/>
    </source>
</evidence>
<dbReference type="PANTHER" id="PTHR16276:SF1">
    <property type="entry name" value="SMALL RIBOSOMAL SUBUNIT PROTEIN MS39"/>
    <property type="match status" value="1"/>
</dbReference>
<dbReference type="AlphaFoldDB" id="A0A3P7N314"/>
<dbReference type="PANTHER" id="PTHR16276">
    <property type="entry name" value="PENTATRICOPEPTIDE REPEAT DOMAIN-CONTAINING PROTEIN 3"/>
    <property type="match status" value="1"/>
</dbReference>